<dbReference type="OrthoDB" id="914406at2"/>
<keyword evidence="4" id="KW-1185">Reference proteome</keyword>
<accession>A0A1H0I8H8</accession>
<evidence type="ECO:0000313" key="3">
    <source>
        <dbReference type="EMBL" id="SDO27673.1"/>
    </source>
</evidence>
<feature type="chain" id="PRO_5038829276" evidence="2">
    <location>
        <begin position="28"/>
        <end position="503"/>
    </location>
</feature>
<dbReference type="GO" id="GO:0005507">
    <property type="term" value="F:copper ion binding"/>
    <property type="evidence" value="ECO:0007669"/>
    <property type="project" value="InterPro"/>
</dbReference>
<proteinExistence type="predicted"/>
<dbReference type="RefSeq" id="WP_091026301.1">
    <property type="nucleotide sequence ID" value="NZ_BKAE01000009.1"/>
</dbReference>
<dbReference type="InterPro" id="IPR001695">
    <property type="entry name" value="Lysyl_oxidase"/>
</dbReference>
<feature type="region of interest" description="Disordered" evidence="1">
    <location>
        <begin position="240"/>
        <end position="270"/>
    </location>
</feature>
<dbReference type="Pfam" id="PF01186">
    <property type="entry name" value="Lysyl_oxidase"/>
    <property type="match status" value="1"/>
</dbReference>
<dbReference type="GO" id="GO:0016641">
    <property type="term" value="F:oxidoreductase activity, acting on the CH-NH2 group of donors, oxygen as acceptor"/>
    <property type="evidence" value="ECO:0007669"/>
    <property type="project" value="InterPro"/>
</dbReference>
<dbReference type="Proteomes" id="UP000199004">
    <property type="component" value="Unassembled WGS sequence"/>
</dbReference>
<name>A0A1H0I8H8_9ACTN</name>
<evidence type="ECO:0000313" key="4">
    <source>
        <dbReference type="Proteomes" id="UP000199004"/>
    </source>
</evidence>
<gene>
    <name evidence="3" type="ORF">SAMN05192576_3721</name>
</gene>
<dbReference type="AlphaFoldDB" id="A0A1H0I8H8"/>
<dbReference type="STRING" id="1005944.SAMN05192576_3721"/>
<feature type="signal peptide" evidence="2">
    <location>
        <begin position="1"/>
        <end position="27"/>
    </location>
</feature>
<dbReference type="EMBL" id="FNIC01000007">
    <property type="protein sequence ID" value="SDO27673.1"/>
    <property type="molecule type" value="Genomic_DNA"/>
</dbReference>
<keyword evidence="2" id="KW-0732">Signal</keyword>
<protein>
    <submittedName>
        <fullName evidence="3">Lysyl oxidase</fullName>
    </submittedName>
</protein>
<sequence>MSRTRRTLRGFGLASIALLLPAVPVLTGPTATAIATAPAAPPVSQRAEGDSPLSLWAPKRYETFVYRGRAYTDLGLRLLANGETFELSSTRASYEETIKTVWKAPGGDVALPPGSMTSMGTLRQFVKLTLVPMKGGPTQTLVRGVCFAGYAQRMRPDAPATSPYADWCSYNPFAIGARQGIQAGWAMPLLGYSRKPLRLEAGRYQVTAQITPRYATAFGLNEADSTRTLTLVVKEEAGVEEPVGRTTPPSRVARPAATRPTGPVARDLPTTMPDLRAVPAWGIRVAEKGDFLQFSATVWNGGDSPLVVDGFRREGEDEMDAYQYFFDADGNQTGYQPVGHFHWDAKPTHQHWHFRDFASYTLLKADQTAIVKSRKEAFCLANTDAVDTTVPSAVLNPVNTDLTTSCGEYSSLSIREVLVSGWGDTYAQFRAGQSFSLEGLPNGTYYIEVRANPRGRLVEGSTDNNVALRKVVIGGKPGARTVHVPQVGLVVEPSQGGGAGEGR</sequence>
<reference evidence="3 4" key="1">
    <citation type="submission" date="2016-10" db="EMBL/GenBank/DDBJ databases">
        <authorList>
            <person name="de Groot N.N."/>
        </authorList>
    </citation>
    <scope>NUCLEOTIDE SEQUENCE [LARGE SCALE GENOMIC DNA]</scope>
    <source>
        <strain evidence="3 4">CGMCC 1.11147</strain>
    </source>
</reference>
<organism evidence="3 4">
    <name type="scientific">Nocardioides szechwanensis</name>
    <dbReference type="NCBI Taxonomy" id="1005944"/>
    <lineage>
        <taxon>Bacteria</taxon>
        <taxon>Bacillati</taxon>
        <taxon>Actinomycetota</taxon>
        <taxon>Actinomycetes</taxon>
        <taxon>Propionibacteriales</taxon>
        <taxon>Nocardioidaceae</taxon>
        <taxon>Nocardioides</taxon>
    </lineage>
</organism>
<evidence type="ECO:0000256" key="2">
    <source>
        <dbReference type="SAM" id="SignalP"/>
    </source>
</evidence>
<evidence type="ECO:0000256" key="1">
    <source>
        <dbReference type="SAM" id="MobiDB-lite"/>
    </source>
</evidence>